<evidence type="ECO:0000313" key="1">
    <source>
        <dbReference type="EMBL" id="GJD62799.1"/>
    </source>
</evidence>
<reference evidence="1" key="2">
    <citation type="submission" date="2021-08" db="EMBL/GenBank/DDBJ databases">
        <authorList>
            <person name="Tani A."/>
            <person name="Ola A."/>
            <person name="Ogura Y."/>
            <person name="Katsura K."/>
            <person name="Hayashi T."/>
        </authorList>
    </citation>
    <scope>NUCLEOTIDE SEQUENCE</scope>
    <source>
        <strain evidence="1">JCM 32048</strain>
    </source>
</reference>
<protein>
    <submittedName>
        <fullName evidence="1">Uncharacterized protein</fullName>
    </submittedName>
</protein>
<gene>
    <name evidence="1" type="ORF">MPEAHAMD_2958</name>
</gene>
<sequence>MLRETYHIEIIGPEDAPVQRASIRTAGLDAARERALRLFRRARVPQRSGPAAEAVRIVDGAGTEVFRWSVWDEGTGPGRGRG</sequence>
<accession>A0AA37M4Y2</accession>
<keyword evidence="2" id="KW-1185">Reference proteome</keyword>
<organism evidence="1 2">
    <name type="scientific">Methylobacterium frigidaeris</name>
    <dbReference type="NCBI Taxonomy" id="2038277"/>
    <lineage>
        <taxon>Bacteria</taxon>
        <taxon>Pseudomonadati</taxon>
        <taxon>Pseudomonadota</taxon>
        <taxon>Alphaproteobacteria</taxon>
        <taxon>Hyphomicrobiales</taxon>
        <taxon>Methylobacteriaceae</taxon>
        <taxon>Methylobacterium</taxon>
    </lineage>
</organism>
<comment type="caution">
    <text evidence="1">The sequence shown here is derived from an EMBL/GenBank/DDBJ whole genome shotgun (WGS) entry which is preliminary data.</text>
</comment>
<name>A0AA37M4Y2_9HYPH</name>
<proteinExistence type="predicted"/>
<dbReference type="EMBL" id="BPQJ01000012">
    <property type="protein sequence ID" value="GJD62799.1"/>
    <property type="molecule type" value="Genomic_DNA"/>
</dbReference>
<dbReference type="AlphaFoldDB" id="A0AA37M4Y2"/>
<dbReference type="Proteomes" id="UP001055286">
    <property type="component" value="Unassembled WGS sequence"/>
</dbReference>
<reference evidence="1" key="1">
    <citation type="journal article" date="2016" name="Front. Microbiol.">
        <title>Genome Sequence of the Piezophilic, Mesophilic Sulfate-Reducing Bacterium Desulfovibrio indicus J2T.</title>
        <authorList>
            <person name="Cao J."/>
            <person name="Maignien L."/>
            <person name="Shao Z."/>
            <person name="Alain K."/>
            <person name="Jebbar M."/>
        </authorList>
    </citation>
    <scope>NUCLEOTIDE SEQUENCE</scope>
    <source>
        <strain evidence="1">JCM 32048</strain>
    </source>
</reference>
<evidence type="ECO:0000313" key="2">
    <source>
        <dbReference type="Proteomes" id="UP001055286"/>
    </source>
</evidence>